<keyword evidence="7" id="KW-1185">Reference proteome</keyword>
<dbReference type="InterPro" id="IPR050121">
    <property type="entry name" value="Cytochrome_P450_monoxygenase"/>
</dbReference>
<dbReference type="GO" id="GO:0005506">
    <property type="term" value="F:iron ion binding"/>
    <property type="evidence" value="ECO:0007669"/>
    <property type="project" value="InterPro"/>
</dbReference>
<feature type="binding site" description="axial binding residue" evidence="4">
    <location>
        <position position="499"/>
    </location>
    <ligand>
        <name>heme</name>
        <dbReference type="ChEBI" id="CHEBI:30413"/>
    </ligand>
    <ligandPart>
        <name>Fe</name>
        <dbReference type="ChEBI" id="CHEBI:18248"/>
    </ligandPart>
</feature>
<gene>
    <name evidence="6" type="ORF">R9X50_00065500</name>
</gene>
<evidence type="ECO:0000313" key="6">
    <source>
        <dbReference type="EMBL" id="WPG97873.1"/>
    </source>
</evidence>
<evidence type="ECO:0000256" key="5">
    <source>
        <dbReference type="RuleBase" id="RU000461"/>
    </source>
</evidence>
<dbReference type="Proteomes" id="UP001303373">
    <property type="component" value="Chromosome 1"/>
</dbReference>
<dbReference type="AlphaFoldDB" id="A0AAQ3LXQ0"/>
<keyword evidence="4 5" id="KW-0349">Heme</keyword>
<keyword evidence="5" id="KW-0503">Monooxygenase</keyword>
<dbReference type="InterPro" id="IPR002401">
    <property type="entry name" value="Cyt_P450_E_grp-I"/>
</dbReference>
<keyword evidence="2 4" id="KW-0479">Metal-binding</keyword>
<evidence type="ECO:0000256" key="1">
    <source>
        <dbReference type="ARBA" id="ARBA00001971"/>
    </source>
</evidence>
<sequence length="558" mass="63492">MATMATKSSMVSMASTGQQPQAQSQTPLLAVSLTLLLTLLLVKFLATHLLRHLDPLHPIPGPKWAKFSNLWYLHQIRNGNFHRENMALHERYGPIVRYGPSRVSIADLESVRMVYILSGNNSKNGGENSGGSLNKSTWYQGWNKPGIRSIFTERDHRTHAQMRRKFASVYSMTSMTSYEGFVDECITLLRLRFDEMTTPPTPTHPTKQTLDFAWWMECFAADTVSMVTYSKRMGFLDAGEDIEALMSFLHGNLRRSAQLGVFAWMTPLAVQVLGVWSALKGERNPMAFVRDFAVRAIRERREMRALKRVDGRNKHGEDECDTPRDFLDKFLDFHERDPEKFDQMDITIGLSANLVAGADTTAASLAAIFYHLHRNPNTLTTLRAEIEASFPNTDTHITFKEAQGLPYLQAVIREALRMHPATGLCLERDVPKSGLELNGHFLPAGTIFGANSWVLHYSKAIFGEDADVFKPERWLETDVERLKEMNRAWMPFGLGSRTCIGQHVSMLEMTKMVPEVIRRFEFELVDGVEKEWEVANYWFVIPKALPMKISKRKVEGLT</sequence>
<accession>A0AAQ3LXQ0</accession>
<dbReference type="Pfam" id="PF00067">
    <property type="entry name" value="p450"/>
    <property type="match status" value="1"/>
</dbReference>
<dbReference type="InterPro" id="IPR001128">
    <property type="entry name" value="Cyt_P450"/>
</dbReference>
<dbReference type="PRINTS" id="PR00463">
    <property type="entry name" value="EP450I"/>
</dbReference>
<reference evidence="6 7" key="1">
    <citation type="submission" date="2023-11" db="EMBL/GenBank/DDBJ databases">
        <title>An acidophilic fungus is an integral part of prey digestion in a carnivorous sundew plant.</title>
        <authorList>
            <person name="Tsai I.J."/>
        </authorList>
    </citation>
    <scope>NUCLEOTIDE SEQUENCE [LARGE SCALE GENOMIC DNA]</scope>
    <source>
        <strain evidence="6">169a</strain>
    </source>
</reference>
<evidence type="ECO:0000313" key="7">
    <source>
        <dbReference type="Proteomes" id="UP001303373"/>
    </source>
</evidence>
<dbReference type="PANTHER" id="PTHR24305:SF190">
    <property type="entry name" value="P450, PUTATIVE (EUROFUNG)-RELATED"/>
    <property type="match status" value="1"/>
</dbReference>
<organism evidence="6 7">
    <name type="scientific">Acrodontium crateriforme</name>
    <dbReference type="NCBI Taxonomy" id="150365"/>
    <lineage>
        <taxon>Eukaryota</taxon>
        <taxon>Fungi</taxon>
        <taxon>Dikarya</taxon>
        <taxon>Ascomycota</taxon>
        <taxon>Pezizomycotina</taxon>
        <taxon>Dothideomycetes</taxon>
        <taxon>Dothideomycetidae</taxon>
        <taxon>Mycosphaerellales</taxon>
        <taxon>Teratosphaeriaceae</taxon>
        <taxon>Acrodontium</taxon>
    </lineage>
</organism>
<comment type="cofactor">
    <cofactor evidence="1 4">
        <name>heme</name>
        <dbReference type="ChEBI" id="CHEBI:30413"/>
    </cofactor>
</comment>
<comment type="similarity">
    <text evidence="5">Belongs to the cytochrome P450 family.</text>
</comment>
<dbReference type="SUPFAM" id="SSF48264">
    <property type="entry name" value="Cytochrome P450"/>
    <property type="match status" value="1"/>
</dbReference>
<dbReference type="GO" id="GO:0004497">
    <property type="term" value="F:monooxygenase activity"/>
    <property type="evidence" value="ECO:0007669"/>
    <property type="project" value="UniProtKB-KW"/>
</dbReference>
<dbReference type="GO" id="GO:0016705">
    <property type="term" value="F:oxidoreductase activity, acting on paired donors, with incorporation or reduction of molecular oxygen"/>
    <property type="evidence" value="ECO:0007669"/>
    <property type="project" value="InterPro"/>
</dbReference>
<dbReference type="CDD" id="cd11060">
    <property type="entry name" value="CYP57A1-like"/>
    <property type="match status" value="1"/>
</dbReference>
<keyword evidence="5" id="KW-0560">Oxidoreductase</keyword>
<dbReference type="Gene3D" id="1.10.630.10">
    <property type="entry name" value="Cytochrome P450"/>
    <property type="match status" value="1"/>
</dbReference>
<evidence type="ECO:0000256" key="3">
    <source>
        <dbReference type="ARBA" id="ARBA00023004"/>
    </source>
</evidence>
<proteinExistence type="inferred from homology"/>
<protein>
    <recommendedName>
        <fullName evidence="8">Pisatin demethylase</fullName>
    </recommendedName>
</protein>
<dbReference type="InterPro" id="IPR036396">
    <property type="entry name" value="Cyt_P450_sf"/>
</dbReference>
<dbReference type="InterPro" id="IPR017972">
    <property type="entry name" value="Cyt_P450_CS"/>
</dbReference>
<dbReference type="GO" id="GO:0020037">
    <property type="term" value="F:heme binding"/>
    <property type="evidence" value="ECO:0007669"/>
    <property type="project" value="InterPro"/>
</dbReference>
<evidence type="ECO:0000256" key="4">
    <source>
        <dbReference type="PIRSR" id="PIRSR602401-1"/>
    </source>
</evidence>
<dbReference type="PROSITE" id="PS00086">
    <property type="entry name" value="CYTOCHROME_P450"/>
    <property type="match status" value="1"/>
</dbReference>
<name>A0AAQ3LXQ0_9PEZI</name>
<keyword evidence="3 4" id="KW-0408">Iron</keyword>
<dbReference type="EMBL" id="CP138580">
    <property type="protein sequence ID" value="WPG97873.1"/>
    <property type="molecule type" value="Genomic_DNA"/>
</dbReference>
<dbReference type="PRINTS" id="PR00385">
    <property type="entry name" value="P450"/>
</dbReference>
<dbReference type="PANTHER" id="PTHR24305">
    <property type="entry name" value="CYTOCHROME P450"/>
    <property type="match status" value="1"/>
</dbReference>
<evidence type="ECO:0008006" key="8">
    <source>
        <dbReference type="Google" id="ProtNLM"/>
    </source>
</evidence>
<evidence type="ECO:0000256" key="2">
    <source>
        <dbReference type="ARBA" id="ARBA00022723"/>
    </source>
</evidence>